<dbReference type="AlphaFoldDB" id="A0A7G2CGC8"/>
<reference evidence="2 3" key="1">
    <citation type="submission" date="2020-08" db="EMBL/GenBank/DDBJ databases">
        <authorList>
            <person name="Newling K."/>
            <person name="Davey J."/>
            <person name="Forrester S."/>
        </authorList>
    </citation>
    <scope>NUCLEOTIDE SEQUENCE [LARGE SCALE GENOMIC DNA]</scope>
    <source>
        <strain evidence="3">Crithidia deanei Carvalho (ATCC PRA-265)</strain>
    </source>
</reference>
<name>A0A7G2CGC8_9TRYP</name>
<feature type="compositionally biased region" description="Polar residues" evidence="1">
    <location>
        <begin position="33"/>
        <end position="58"/>
    </location>
</feature>
<evidence type="ECO:0000313" key="3">
    <source>
        <dbReference type="Proteomes" id="UP000515908"/>
    </source>
</evidence>
<feature type="compositionally biased region" description="Basic and acidic residues" evidence="1">
    <location>
        <begin position="148"/>
        <end position="162"/>
    </location>
</feature>
<accession>A0A7G2CGC8</accession>
<keyword evidence="3" id="KW-1185">Reference proteome</keyword>
<proteinExistence type="predicted"/>
<feature type="compositionally biased region" description="Polar residues" evidence="1">
    <location>
        <begin position="98"/>
        <end position="119"/>
    </location>
</feature>
<evidence type="ECO:0000313" key="2">
    <source>
        <dbReference type="EMBL" id="CAD2218087.1"/>
    </source>
</evidence>
<gene>
    <name evidence="2" type="ORF">ADEAN_000557300</name>
</gene>
<dbReference type="EMBL" id="LR877154">
    <property type="protein sequence ID" value="CAD2218087.1"/>
    <property type="molecule type" value="Genomic_DNA"/>
</dbReference>
<organism evidence="2 3">
    <name type="scientific">Angomonas deanei</name>
    <dbReference type="NCBI Taxonomy" id="59799"/>
    <lineage>
        <taxon>Eukaryota</taxon>
        <taxon>Discoba</taxon>
        <taxon>Euglenozoa</taxon>
        <taxon>Kinetoplastea</taxon>
        <taxon>Metakinetoplastina</taxon>
        <taxon>Trypanosomatida</taxon>
        <taxon>Trypanosomatidae</taxon>
        <taxon>Strigomonadinae</taxon>
        <taxon>Angomonas</taxon>
    </lineage>
</organism>
<feature type="region of interest" description="Disordered" evidence="1">
    <location>
        <begin position="33"/>
        <end position="162"/>
    </location>
</feature>
<dbReference type="VEuPathDB" id="TriTrypDB:ADEAN_000557300"/>
<evidence type="ECO:0000256" key="1">
    <source>
        <dbReference type="SAM" id="MobiDB-lite"/>
    </source>
</evidence>
<protein>
    <submittedName>
        <fullName evidence="2">Uncharacterized protein</fullName>
    </submittedName>
</protein>
<dbReference type="Proteomes" id="UP000515908">
    <property type="component" value="Chromosome 10"/>
</dbReference>
<sequence length="244" mass="27346">MYVLQEGVSEVPDVIGPPKDMAPFLTPFMSQQASFRPAYSTDTQSPVSLAQPWENTRFSRGAPASRGTQRETSRFSFPVPDSGHAAPVKRSSEVVSGLSRNTSLRNVESPTTHKVSRYQTRAAEPSPNPSPRDAPAYSVSPTQSGRIDPAEERRPFTKKEGRHYLDYKPLSSSVSLLTEARLPRPSKSPRVFSDITPKIFQLRNGESVIRDERVHIEHQSQLDLDTLRAELRKEEADMQRSLSR</sequence>